<proteinExistence type="predicted"/>
<dbReference type="InterPro" id="IPR006199">
    <property type="entry name" value="LexA_DNA-bd_dom"/>
</dbReference>
<dbReference type="InterPro" id="IPR036390">
    <property type="entry name" value="WH_DNA-bd_sf"/>
</dbReference>
<dbReference type="RefSeq" id="WP_189298809.1">
    <property type="nucleotide sequence ID" value="NZ_BMRP01000005.1"/>
</dbReference>
<sequence length="70" mass="7850">MTSEWSEARARVERALRELTAETGRPPTVREIAAAVGRSVSTVAYHLRALEQLGIVSHTPHHSRSYRLAR</sequence>
<keyword evidence="3" id="KW-1185">Reference proteome</keyword>
<reference evidence="3" key="1">
    <citation type="journal article" date="2019" name="Int. J. Syst. Evol. Microbiol.">
        <title>The Global Catalogue of Microorganisms (GCM) 10K type strain sequencing project: providing services to taxonomists for standard genome sequencing and annotation.</title>
        <authorList>
            <consortium name="The Broad Institute Genomics Platform"/>
            <consortium name="The Broad Institute Genome Sequencing Center for Infectious Disease"/>
            <person name="Wu L."/>
            <person name="Ma J."/>
        </authorList>
    </citation>
    <scope>NUCLEOTIDE SEQUENCE [LARGE SCALE GENOMIC DNA]</scope>
    <source>
        <strain evidence="3">JCM 3399</strain>
    </source>
</reference>
<dbReference type="Gene3D" id="1.10.10.10">
    <property type="entry name" value="Winged helix-like DNA-binding domain superfamily/Winged helix DNA-binding domain"/>
    <property type="match status" value="1"/>
</dbReference>
<gene>
    <name evidence="2" type="ORF">GCM10010211_21870</name>
</gene>
<dbReference type="Proteomes" id="UP000654471">
    <property type="component" value="Unassembled WGS sequence"/>
</dbReference>
<dbReference type="InterPro" id="IPR001845">
    <property type="entry name" value="HTH_ArsR_DNA-bd_dom"/>
</dbReference>
<dbReference type="InterPro" id="IPR036388">
    <property type="entry name" value="WH-like_DNA-bd_sf"/>
</dbReference>
<dbReference type="EMBL" id="BMRP01000005">
    <property type="protein sequence ID" value="GGU56611.1"/>
    <property type="molecule type" value="Genomic_DNA"/>
</dbReference>
<comment type="caution">
    <text evidence="2">The sequence shown here is derived from an EMBL/GenBank/DDBJ whole genome shotgun (WGS) entry which is preliminary data.</text>
</comment>
<evidence type="ECO:0000259" key="1">
    <source>
        <dbReference type="PROSITE" id="PS50987"/>
    </source>
</evidence>
<organism evidence="2 3">
    <name type="scientific">Streptomyces albospinus</name>
    <dbReference type="NCBI Taxonomy" id="285515"/>
    <lineage>
        <taxon>Bacteria</taxon>
        <taxon>Bacillati</taxon>
        <taxon>Actinomycetota</taxon>
        <taxon>Actinomycetes</taxon>
        <taxon>Kitasatosporales</taxon>
        <taxon>Streptomycetaceae</taxon>
        <taxon>Streptomyces</taxon>
    </lineage>
</organism>
<dbReference type="InterPro" id="IPR011991">
    <property type="entry name" value="ArsR-like_HTH"/>
</dbReference>
<protein>
    <recommendedName>
        <fullName evidence="1">HTH arsR-type domain-containing protein</fullName>
    </recommendedName>
</protein>
<dbReference type="PROSITE" id="PS50987">
    <property type="entry name" value="HTH_ARSR_2"/>
    <property type="match status" value="1"/>
</dbReference>
<dbReference type="SUPFAM" id="SSF46785">
    <property type="entry name" value="Winged helix' DNA-binding domain"/>
    <property type="match status" value="1"/>
</dbReference>
<dbReference type="Pfam" id="PF01726">
    <property type="entry name" value="LexA_DNA_bind"/>
    <property type="match status" value="1"/>
</dbReference>
<evidence type="ECO:0000313" key="3">
    <source>
        <dbReference type="Proteomes" id="UP000654471"/>
    </source>
</evidence>
<name>A0ABQ2UYM0_9ACTN</name>
<feature type="domain" description="HTH arsR-type" evidence="1">
    <location>
        <begin position="1"/>
        <end position="70"/>
    </location>
</feature>
<evidence type="ECO:0000313" key="2">
    <source>
        <dbReference type="EMBL" id="GGU56611.1"/>
    </source>
</evidence>
<accession>A0ABQ2UYM0</accession>
<dbReference type="CDD" id="cd00090">
    <property type="entry name" value="HTH_ARSR"/>
    <property type="match status" value="1"/>
</dbReference>